<gene>
    <name evidence="2" type="ORF">OIU74_008413</name>
</gene>
<protein>
    <submittedName>
        <fullName evidence="2">Uncharacterized protein</fullName>
    </submittedName>
</protein>
<feature type="compositionally biased region" description="Low complexity" evidence="1">
    <location>
        <begin position="49"/>
        <end position="68"/>
    </location>
</feature>
<dbReference type="EMBL" id="JAPFFM010001318">
    <property type="protein sequence ID" value="KAJ6670033.1"/>
    <property type="molecule type" value="Genomic_DNA"/>
</dbReference>
<accession>A0A9Q0NHG2</accession>
<feature type="region of interest" description="Disordered" evidence="1">
    <location>
        <begin position="48"/>
        <end position="68"/>
    </location>
</feature>
<keyword evidence="3" id="KW-1185">Reference proteome</keyword>
<evidence type="ECO:0000256" key="1">
    <source>
        <dbReference type="SAM" id="MobiDB-lite"/>
    </source>
</evidence>
<dbReference type="AlphaFoldDB" id="A0A9Q0NHG2"/>
<evidence type="ECO:0000313" key="2">
    <source>
        <dbReference type="EMBL" id="KAJ6670033.1"/>
    </source>
</evidence>
<reference evidence="2" key="1">
    <citation type="submission" date="2022-11" db="EMBL/GenBank/DDBJ databases">
        <authorList>
            <person name="Hyden B.L."/>
            <person name="Feng K."/>
            <person name="Yates T."/>
            <person name="Jawdy S."/>
            <person name="Smart L.B."/>
            <person name="Muchero W."/>
        </authorList>
    </citation>
    <scope>NUCLEOTIDE SEQUENCE</scope>
    <source>
        <tissue evidence="2">Shoot tip</tissue>
    </source>
</reference>
<proteinExistence type="predicted"/>
<dbReference type="Proteomes" id="UP001151752">
    <property type="component" value="Unassembled WGS sequence"/>
</dbReference>
<comment type="caution">
    <text evidence="2">The sequence shown here is derived from an EMBL/GenBank/DDBJ whole genome shotgun (WGS) entry which is preliminary data.</text>
</comment>
<organism evidence="2 3">
    <name type="scientific">Salix koriyanagi</name>
    <dbReference type="NCBI Taxonomy" id="2511006"/>
    <lineage>
        <taxon>Eukaryota</taxon>
        <taxon>Viridiplantae</taxon>
        <taxon>Streptophyta</taxon>
        <taxon>Embryophyta</taxon>
        <taxon>Tracheophyta</taxon>
        <taxon>Spermatophyta</taxon>
        <taxon>Magnoliopsida</taxon>
        <taxon>eudicotyledons</taxon>
        <taxon>Gunneridae</taxon>
        <taxon>Pentapetalae</taxon>
        <taxon>rosids</taxon>
        <taxon>fabids</taxon>
        <taxon>Malpighiales</taxon>
        <taxon>Salicaceae</taxon>
        <taxon>Saliceae</taxon>
        <taxon>Salix</taxon>
    </lineage>
</organism>
<evidence type="ECO:0000313" key="3">
    <source>
        <dbReference type="Proteomes" id="UP001151752"/>
    </source>
</evidence>
<reference evidence="2" key="2">
    <citation type="journal article" date="2023" name="Int. J. Mol. Sci.">
        <title>De Novo Assembly and Annotation of 11 Diverse Shrub Willow (Salix) Genomes Reveals Novel Gene Organization in Sex-Linked Regions.</title>
        <authorList>
            <person name="Hyden B."/>
            <person name="Feng K."/>
            <person name="Yates T.B."/>
            <person name="Jawdy S."/>
            <person name="Cereghino C."/>
            <person name="Smart L.B."/>
            <person name="Muchero W."/>
        </authorList>
    </citation>
    <scope>NUCLEOTIDE SEQUENCE</scope>
    <source>
        <tissue evidence="2">Shoot tip</tissue>
    </source>
</reference>
<name>A0A9Q0NHG2_9ROSI</name>
<sequence>MEWKVRLFNCPTLLFGFVSPRPTPQALTFNFLSLSLPWLSPWRGACTRSTSFSSSILSPSLSPGPQRG</sequence>